<evidence type="ECO:0000313" key="12">
    <source>
        <dbReference type="Proteomes" id="UP000046392"/>
    </source>
</evidence>
<evidence type="ECO:0000256" key="10">
    <source>
        <dbReference type="SAM" id="Phobius"/>
    </source>
</evidence>
<feature type="region of interest" description="Disordered" evidence="9">
    <location>
        <begin position="780"/>
        <end position="808"/>
    </location>
</feature>
<dbReference type="InterPro" id="IPR013099">
    <property type="entry name" value="K_chnl_dom"/>
</dbReference>
<feature type="region of interest" description="Disordered" evidence="9">
    <location>
        <begin position="1401"/>
        <end position="1436"/>
    </location>
</feature>
<dbReference type="PANTHER" id="PTHR11003">
    <property type="entry name" value="POTASSIUM CHANNEL, SUBFAMILY K"/>
    <property type="match status" value="1"/>
</dbReference>
<sequence>MAKINHGISIDIEDKESLNNTKEDEEKTKIINEEYSEDNLSYKKSSKKNILYRLLNRFKNLIYQLKFFLLIIIYSIIGALLFIYIEKDYDLASKQESYNYHLVARDMLFHNLKQIHIENKNDRENRWKEAILEFETNINASPPSLETSWTFSMAIFYAGTIYTTIGYGNIACATTIGRIVSIIYAFVGIPIFLIILNNLNEFLLKKIKTISIIFEDIVFYYSIRFGLLKLEGEKRVLHYKKLKKKNNFENLIENELTEFPKVPENNDTYIKIEVEEEEKKIIHDPPILTGVFVTLIWIFLSAGLFCLWEDWTYGSSTYFIFISLLTIGFGDIYPVNKPELFCWAFGAVIIGLSLVTVCISLCQEKIELLYKAILDKLLEDYIKALESGDPNAVKDAMSNFGGKAKFIMPLISKSKGLKMMEQLKSDAKEKGIDLPPSISSVNPETGRPTFCDTNKDKLDNLIKNEKLNNEKRPLISKNQHEKEKTMTNDYIKNNRRDNNYNSTNKISSIINDNIIQTENKRINNSNVVSNAKVLTTSRSAQTNGVLLQDCGIQPDVSYIVKHLNIKNNELENIKNNEELKCKNIISYDENIYVNFMKDTASDPIDVLTYKNTTAQTQDVTLKSRRSQTRFTGIVKTRRNIKDHHNLKEYELQKNKNMKKRINNDGITKKEKRHLKKFLLKIRKDNDNKEKVIDNINGNVDKANNLTNQSETILLMKELERYRLINNIYTCDNNDVDVYDYELKSEAQQFEVLKNISLDFKDYSNKNKEFCDESNLNIGSPNLKNSDLTDDSKNNDVQTFSNAPTPTIQEENSSILLDNQNESYQFCNKHPSQLENVIFPSHLNNDNLKIKVGESTDGHNDDNNTNIKLVGDVSSKKPNNKTNETSSDGEKYEEVTINIELTKKLKHEGYKLITNKEKDYIMKLAGATDFLYDDSSDSDEFIDNTKMDQLRKLHDKFSSEEDNLSIEELFTDKWSQTINEFELKKPKIVLEEKSCQFDKTIELSNLIEKICQTDNKDVKNNDTQTPIYKNHSIQCQTKTNDLHNVECQTKLELTDAFTQEPYRDPEIFDGIYIRDIGIQASCTYGNFTSQYNYEATRVDSQTQHISNTSDFGSQYIYKPNTVSTESQIKVDCLDFNSQYIFKPLKTDSEVQVSCRKKEKNTQTEVKFYEDQAVQFTLEQVNEETQVGFDDGIISRNTSLKNLTIREVECIKEGAEDYLKFPIKNDNKEDTPSLIKFTLFNDNLTTSIKSKKCENDFIETEEKNNTFSSCSSHLSDIIDKDFETQHFQSEIKVQHFNKKLEFTNFGEDVANNSFKDELCREERNFSSITSNVKTENKNVKNAENVVDVGIQTGVLARVQHIYGDGQKMIGTNETVNTPPPEFQKVNLKKLHAIDDKGVYRSVDVTPPASPSSYSIKKKLSLKRDRSSKTSSDSVRSLTKEVTVPDLIRSFSTYEEHEDLQLSTKSDPSKKNK</sequence>
<dbReference type="GO" id="GO:0022841">
    <property type="term" value="F:potassium ion leak channel activity"/>
    <property type="evidence" value="ECO:0007669"/>
    <property type="project" value="TreeGrafter"/>
</dbReference>
<comment type="similarity">
    <text evidence="8">Belongs to the two pore domain potassium channel (TC 1.A.1.8) family.</text>
</comment>
<dbReference type="Pfam" id="PF07885">
    <property type="entry name" value="Ion_trans_2"/>
    <property type="match status" value="2"/>
</dbReference>
<keyword evidence="5 8" id="KW-0406">Ion transport</keyword>
<comment type="subcellular location">
    <subcellularLocation>
        <location evidence="1">Membrane</location>
        <topology evidence="1">Multi-pass membrane protein</topology>
    </subcellularLocation>
</comment>
<feature type="transmembrane region" description="Helical" evidence="10">
    <location>
        <begin position="340"/>
        <end position="361"/>
    </location>
</feature>
<evidence type="ECO:0000259" key="11">
    <source>
        <dbReference type="Pfam" id="PF07885"/>
    </source>
</evidence>
<dbReference type="WBParaSite" id="SPAL_0001358400.1">
    <property type="protein sequence ID" value="SPAL_0001358400.1"/>
    <property type="gene ID" value="SPAL_0001358400"/>
</dbReference>
<dbReference type="SUPFAM" id="SSF81324">
    <property type="entry name" value="Voltage-gated potassium channels"/>
    <property type="match status" value="2"/>
</dbReference>
<keyword evidence="2 8" id="KW-0813">Transport</keyword>
<dbReference type="GO" id="GO:0005886">
    <property type="term" value="C:plasma membrane"/>
    <property type="evidence" value="ECO:0007669"/>
    <property type="project" value="TreeGrafter"/>
</dbReference>
<evidence type="ECO:0000256" key="6">
    <source>
        <dbReference type="ARBA" id="ARBA00023136"/>
    </source>
</evidence>
<evidence type="ECO:0000256" key="9">
    <source>
        <dbReference type="SAM" id="MobiDB-lite"/>
    </source>
</evidence>
<keyword evidence="4 10" id="KW-1133">Transmembrane helix</keyword>
<feature type="compositionally biased region" description="Basic and acidic residues" evidence="9">
    <location>
        <begin position="850"/>
        <end position="861"/>
    </location>
</feature>
<dbReference type="PANTHER" id="PTHR11003:SF61">
    <property type="entry name" value="POTASSIUM CHANNEL DOMAIN-CONTAINING PROTEIN"/>
    <property type="match status" value="1"/>
</dbReference>
<dbReference type="GO" id="GO:0015271">
    <property type="term" value="F:outward rectifier potassium channel activity"/>
    <property type="evidence" value="ECO:0007669"/>
    <property type="project" value="TreeGrafter"/>
</dbReference>
<name>A0A0N5C6L8_STREA</name>
<keyword evidence="6 10" id="KW-0472">Membrane</keyword>
<keyword evidence="12" id="KW-1185">Reference proteome</keyword>
<evidence type="ECO:0000256" key="8">
    <source>
        <dbReference type="RuleBase" id="RU003857"/>
    </source>
</evidence>
<feature type="compositionally biased region" description="Polar residues" evidence="9">
    <location>
        <begin position="875"/>
        <end position="885"/>
    </location>
</feature>
<feature type="transmembrane region" description="Helical" evidence="10">
    <location>
        <begin position="287"/>
        <end position="305"/>
    </location>
</feature>
<feature type="compositionally biased region" description="Polar residues" evidence="9">
    <location>
        <begin position="794"/>
        <end position="808"/>
    </location>
</feature>
<evidence type="ECO:0000256" key="7">
    <source>
        <dbReference type="ARBA" id="ARBA00023303"/>
    </source>
</evidence>
<keyword evidence="7 8" id="KW-0407">Ion channel</keyword>
<feature type="transmembrane region" description="Helical" evidence="10">
    <location>
        <begin position="67"/>
        <end position="85"/>
    </location>
</feature>
<feature type="transmembrane region" description="Helical" evidence="10">
    <location>
        <begin position="209"/>
        <end position="227"/>
    </location>
</feature>
<feature type="domain" description="Potassium channel" evidence="11">
    <location>
        <begin position="293"/>
        <end position="362"/>
    </location>
</feature>
<dbReference type="STRING" id="174720.A0A0N5C6L8"/>
<feature type="transmembrane region" description="Helical" evidence="10">
    <location>
        <begin position="179"/>
        <end position="197"/>
    </location>
</feature>
<dbReference type="PRINTS" id="PR01333">
    <property type="entry name" value="2POREKCHANEL"/>
</dbReference>
<evidence type="ECO:0000313" key="13">
    <source>
        <dbReference type="WBParaSite" id="SPAL_0001358400.1"/>
    </source>
</evidence>
<feature type="transmembrane region" description="Helical" evidence="10">
    <location>
        <begin position="311"/>
        <end position="333"/>
    </location>
</feature>
<dbReference type="Proteomes" id="UP000046392">
    <property type="component" value="Unplaced"/>
</dbReference>
<accession>A0A0N5C6L8</accession>
<evidence type="ECO:0000256" key="2">
    <source>
        <dbReference type="ARBA" id="ARBA00022448"/>
    </source>
</evidence>
<dbReference type="GO" id="GO:0030322">
    <property type="term" value="P:stabilization of membrane potential"/>
    <property type="evidence" value="ECO:0007669"/>
    <property type="project" value="TreeGrafter"/>
</dbReference>
<feature type="region of interest" description="Disordered" evidence="9">
    <location>
        <begin position="850"/>
        <end position="890"/>
    </location>
</feature>
<evidence type="ECO:0000256" key="1">
    <source>
        <dbReference type="ARBA" id="ARBA00004141"/>
    </source>
</evidence>
<proteinExistence type="inferred from homology"/>
<evidence type="ECO:0000256" key="3">
    <source>
        <dbReference type="ARBA" id="ARBA00022692"/>
    </source>
</evidence>
<feature type="domain" description="Potassium channel" evidence="11">
    <location>
        <begin position="147"/>
        <end position="204"/>
    </location>
</feature>
<dbReference type="InterPro" id="IPR003280">
    <property type="entry name" value="2pore_dom_K_chnl"/>
</dbReference>
<organism evidence="12 13">
    <name type="scientific">Strongyloides papillosus</name>
    <name type="common">Intestinal threadworm</name>
    <dbReference type="NCBI Taxonomy" id="174720"/>
    <lineage>
        <taxon>Eukaryota</taxon>
        <taxon>Metazoa</taxon>
        <taxon>Ecdysozoa</taxon>
        <taxon>Nematoda</taxon>
        <taxon>Chromadorea</taxon>
        <taxon>Rhabditida</taxon>
        <taxon>Tylenchina</taxon>
        <taxon>Panagrolaimomorpha</taxon>
        <taxon>Strongyloidoidea</taxon>
        <taxon>Strongyloididae</taxon>
        <taxon>Strongyloides</taxon>
    </lineage>
</organism>
<evidence type="ECO:0000256" key="5">
    <source>
        <dbReference type="ARBA" id="ARBA00023065"/>
    </source>
</evidence>
<evidence type="ECO:0000256" key="4">
    <source>
        <dbReference type="ARBA" id="ARBA00022989"/>
    </source>
</evidence>
<dbReference type="Gene3D" id="1.10.287.70">
    <property type="match status" value="1"/>
</dbReference>
<feature type="transmembrane region" description="Helical" evidence="10">
    <location>
        <begin position="149"/>
        <end position="167"/>
    </location>
</feature>
<keyword evidence="3 8" id="KW-0812">Transmembrane</keyword>
<reference evidence="13" key="1">
    <citation type="submission" date="2017-02" db="UniProtKB">
        <authorList>
            <consortium name="WormBaseParasite"/>
        </authorList>
    </citation>
    <scope>IDENTIFICATION</scope>
</reference>
<protein>
    <submittedName>
        <fullName evidence="13">Potassium channel subfamily K member 18</fullName>
    </submittedName>
</protein>